<evidence type="ECO:0000256" key="5">
    <source>
        <dbReference type="ARBA" id="ARBA00022771"/>
    </source>
</evidence>
<dbReference type="AlphaFoldDB" id="A0A1E3QPK2"/>
<dbReference type="InterPro" id="IPR013087">
    <property type="entry name" value="Znf_C2H2_type"/>
</dbReference>
<feature type="domain" description="C2H2-type" evidence="11">
    <location>
        <begin position="180"/>
        <end position="209"/>
    </location>
</feature>
<dbReference type="EMBL" id="KV454432">
    <property type="protein sequence ID" value="ODQ79639.1"/>
    <property type="molecule type" value="Genomic_DNA"/>
</dbReference>
<comment type="subcellular location">
    <subcellularLocation>
        <location evidence="1">Nucleus</location>
    </subcellularLocation>
</comment>
<dbReference type="InterPro" id="IPR050806">
    <property type="entry name" value="pacC/RIM101"/>
</dbReference>
<evidence type="ECO:0000256" key="6">
    <source>
        <dbReference type="ARBA" id="ARBA00022833"/>
    </source>
</evidence>
<feature type="domain" description="C2H2-type" evidence="11">
    <location>
        <begin position="210"/>
        <end position="237"/>
    </location>
</feature>
<proteinExistence type="inferred from homology"/>
<evidence type="ECO:0000256" key="7">
    <source>
        <dbReference type="ARBA" id="ARBA00023242"/>
    </source>
</evidence>
<dbReference type="Proteomes" id="UP000094336">
    <property type="component" value="Unassembled WGS sequence"/>
</dbReference>
<evidence type="ECO:0000256" key="10">
    <source>
        <dbReference type="SAM" id="MobiDB-lite"/>
    </source>
</evidence>
<feature type="compositionally biased region" description="Low complexity" evidence="10">
    <location>
        <begin position="250"/>
        <end position="265"/>
    </location>
</feature>
<evidence type="ECO:0000256" key="2">
    <source>
        <dbReference type="ARBA" id="ARBA00022491"/>
    </source>
</evidence>
<evidence type="ECO:0000259" key="11">
    <source>
        <dbReference type="PROSITE" id="PS50157"/>
    </source>
</evidence>
<evidence type="ECO:0000256" key="1">
    <source>
        <dbReference type="ARBA" id="ARBA00004123"/>
    </source>
</evidence>
<protein>
    <recommendedName>
        <fullName evidence="11">C2H2-type domain-containing protein</fullName>
    </recommendedName>
</protein>
<name>A0A1E3QPK2_9ASCO</name>
<organism evidence="12 13">
    <name type="scientific">Babjeviella inositovora NRRL Y-12698</name>
    <dbReference type="NCBI Taxonomy" id="984486"/>
    <lineage>
        <taxon>Eukaryota</taxon>
        <taxon>Fungi</taxon>
        <taxon>Dikarya</taxon>
        <taxon>Ascomycota</taxon>
        <taxon>Saccharomycotina</taxon>
        <taxon>Pichiomycetes</taxon>
        <taxon>Serinales incertae sedis</taxon>
        <taxon>Babjeviella</taxon>
    </lineage>
</organism>
<dbReference type="STRING" id="984486.A0A1E3QPK2"/>
<keyword evidence="5 9" id="KW-0863">Zinc-finger</keyword>
<feature type="region of interest" description="Disordered" evidence="10">
    <location>
        <begin position="245"/>
        <end position="279"/>
    </location>
</feature>
<dbReference type="RefSeq" id="XP_018984967.1">
    <property type="nucleotide sequence ID" value="XM_019129123.1"/>
</dbReference>
<dbReference type="PANTHER" id="PTHR47257:SF1">
    <property type="entry name" value="PH-RESPONSE TRANSCRIPTION FACTOR PACC_RIM101"/>
    <property type="match status" value="1"/>
</dbReference>
<dbReference type="Gene3D" id="3.30.160.60">
    <property type="entry name" value="Classic Zinc Finger"/>
    <property type="match status" value="2"/>
</dbReference>
<comment type="similarity">
    <text evidence="8">Belongs to the pacC/RIM101 family.</text>
</comment>
<keyword evidence="3" id="KW-0479">Metal-binding</keyword>
<dbReference type="Pfam" id="PF00096">
    <property type="entry name" value="zf-C2H2"/>
    <property type="match status" value="1"/>
</dbReference>
<gene>
    <name evidence="12" type="ORF">BABINDRAFT_162015</name>
</gene>
<dbReference type="GeneID" id="30146976"/>
<evidence type="ECO:0000256" key="3">
    <source>
        <dbReference type="ARBA" id="ARBA00022723"/>
    </source>
</evidence>
<evidence type="ECO:0000256" key="8">
    <source>
        <dbReference type="ARBA" id="ARBA00038089"/>
    </source>
</evidence>
<reference evidence="13" key="1">
    <citation type="submission" date="2016-05" db="EMBL/GenBank/DDBJ databases">
        <title>Comparative genomics of biotechnologically important yeasts.</title>
        <authorList>
            <consortium name="DOE Joint Genome Institute"/>
            <person name="Riley R."/>
            <person name="Haridas S."/>
            <person name="Wolfe K.H."/>
            <person name="Lopes M.R."/>
            <person name="Hittinger C.T."/>
            <person name="Goker M."/>
            <person name="Salamov A."/>
            <person name="Wisecaver J."/>
            <person name="Long T.M."/>
            <person name="Aerts A.L."/>
            <person name="Barry K."/>
            <person name="Choi C."/>
            <person name="Clum A."/>
            <person name="Coughlan A.Y."/>
            <person name="Deshpande S."/>
            <person name="Douglass A.P."/>
            <person name="Hanson S.J."/>
            <person name="Klenk H.-P."/>
            <person name="Labutti K."/>
            <person name="Lapidus A."/>
            <person name="Lindquist E."/>
            <person name="Lipzen A."/>
            <person name="Meier-Kolthoff J.P."/>
            <person name="Ohm R.A."/>
            <person name="Otillar R.P."/>
            <person name="Pangilinan J."/>
            <person name="Peng Y."/>
            <person name="Rokas A."/>
            <person name="Rosa C.A."/>
            <person name="Scheuner C."/>
            <person name="Sibirny A.A."/>
            <person name="Slot J.C."/>
            <person name="Stielow J.B."/>
            <person name="Sun H."/>
            <person name="Kurtzman C.P."/>
            <person name="Blackwell M."/>
            <person name="Grigoriev I.V."/>
            <person name="Jeffries T.W."/>
        </authorList>
    </citation>
    <scope>NUCLEOTIDE SEQUENCE [LARGE SCALE GENOMIC DNA]</scope>
    <source>
        <strain evidence="13">NRRL Y-12698</strain>
    </source>
</reference>
<feature type="compositionally biased region" description="Low complexity" evidence="10">
    <location>
        <begin position="72"/>
        <end position="90"/>
    </location>
</feature>
<dbReference type="GO" id="GO:0008270">
    <property type="term" value="F:zinc ion binding"/>
    <property type="evidence" value="ECO:0007669"/>
    <property type="project" value="UniProtKB-KW"/>
</dbReference>
<dbReference type="PROSITE" id="PS00028">
    <property type="entry name" value="ZINC_FINGER_C2H2_1"/>
    <property type="match status" value="1"/>
</dbReference>
<evidence type="ECO:0000256" key="4">
    <source>
        <dbReference type="ARBA" id="ARBA00022737"/>
    </source>
</evidence>
<dbReference type="GO" id="GO:0045944">
    <property type="term" value="P:positive regulation of transcription by RNA polymerase II"/>
    <property type="evidence" value="ECO:0007669"/>
    <property type="project" value="TreeGrafter"/>
</dbReference>
<keyword evidence="6" id="KW-0862">Zinc</keyword>
<dbReference type="GO" id="GO:0005634">
    <property type="term" value="C:nucleus"/>
    <property type="evidence" value="ECO:0007669"/>
    <property type="project" value="UniProtKB-SubCell"/>
</dbReference>
<keyword evidence="7" id="KW-0539">Nucleus</keyword>
<dbReference type="SMART" id="SM00355">
    <property type="entry name" value="ZnF_C2H2"/>
    <property type="match status" value="3"/>
</dbReference>
<keyword evidence="13" id="KW-1185">Reference proteome</keyword>
<dbReference type="OrthoDB" id="6155966at2759"/>
<evidence type="ECO:0000313" key="12">
    <source>
        <dbReference type="EMBL" id="ODQ79639.1"/>
    </source>
</evidence>
<dbReference type="PROSITE" id="PS50157">
    <property type="entry name" value="ZINC_FINGER_C2H2_2"/>
    <property type="match status" value="2"/>
</dbReference>
<sequence length="484" mass="55478">MYPKEDYAPPPASYNLHPVSYLYPSMNENTYPGTLPPNPQYSRDANPQYARHDSTNSQFSQDDNSPINLLGASPKLSASSNSSVSSPKQSGYYKEGYPEYYSQMPVQAQAPPPPTQAQVISGKTKRKRKVKVYDNDPIGPYFCQWEQCPDGQQLFYRASDLYNHLCACHIGRKSHQNLLLRCHWAKCEVTTSKRDHITSHLRVHVDWKPWLCNVCGKGFKRPQDLKKHVKIHADDLIEHPQSYEPQSYEQAQAQHAAHLQQTNAQYSQPPHSYHPHADSRKRSISAISDFYNDLKKSKVEPTYNYGIGTKLNSFDESYQALPPIQQAQQPKHQELLEADLFFQQLNHSLGSYPQNASDHYQHGSQPLPQLRFNQNQNQLYPSMNESHYGGNYGLPQVNRFEGADPARKFNVGVYQKSAKSADVEDLTEKLASVKIDETTEKSKLDVERHREVIRLIRAVIREALKEYEQKVEMEKKPLYPSLVC</sequence>
<dbReference type="FunFam" id="3.30.160.60:FF:002343">
    <property type="entry name" value="Zinc finger protein 33A"/>
    <property type="match status" value="1"/>
</dbReference>
<evidence type="ECO:0000256" key="9">
    <source>
        <dbReference type="PROSITE-ProRule" id="PRU00042"/>
    </source>
</evidence>
<accession>A0A1E3QPK2</accession>
<dbReference type="InterPro" id="IPR036236">
    <property type="entry name" value="Znf_C2H2_sf"/>
</dbReference>
<keyword evidence="4" id="KW-0677">Repeat</keyword>
<feature type="region of interest" description="Disordered" evidence="10">
    <location>
        <begin position="1"/>
        <end position="91"/>
    </location>
</feature>
<feature type="compositionally biased region" description="Polar residues" evidence="10">
    <location>
        <begin position="55"/>
        <end position="67"/>
    </location>
</feature>
<dbReference type="SUPFAM" id="SSF57667">
    <property type="entry name" value="beta-beta-alpha zinc fingers"/>
    <property type="match status" value="1"/>
</dbReference>
<keyword evidence="2" id="KW-0678">Repressor</keyword>
<evidence type="ECO:0000313" key="13">
    <source>
        <dbReference type="Proteomes" id="UP000094336"/>
    </source>
</evidence>
<dbReference type="PANTHER" id="PTHR47257">
    <property type="entry name" value="PH-RESPONSE TRANSCRIPTION FACTOR PACC/RIM101"/>
    <property type="match status" value="1"/>
</dbReference>